<protein>
    <recommendedName>
        <fullName evidence="3">Transposase</fullName>
    </recommendedName>
</protein>
<dbReference type="EMBL" id="JALJXV010000003">
    <property type="protein sequence ID" value="MCP1674107.1"/>
    <property type="molecule type" value="Genomic_DNA"/>
</dbReference>
<gene>
    <name evidence="1" type="ORF">J2T57_001209</name>
</gene>
<accession>A0AAE3KFI7</accession>
<name>A0AAE3KFI7_9GAMM</name>
<keyword evidence="2" id="KW-1185">Reference proteome</keyword>
<evidence type="ECO:0000313" key="1">
    <source>
        <dbReference type="EMBL" id="MCP1674107.1"/>
    </source>
</evidence>
<comment type="caution">
    <text evidence="1">The sequence shown here is derived from an EMBL/GenBank/DDBJ whole genome shotgun (WGS) entry which is preliminary data.</text>
</comment>
<sequence length="172" mass="19154">MPRDSSERSMGSYARFAQADLCDLAALLDAHFDVVKVRRLWRRHAARNLAGFEADNSEFVADLLKRTPAQRPALVRRLIKQSTPATAAVIIVMAVLACQRAIETIELRDAYAGVLSPGGSNRGTVAGLYRFTRAMAAIQAEFAEYRWPHDAFQIIGLASDKEDEEDEEDEQD</sequence>
<reference evidence="1" key="1">
    <citation type="submission" date="2022-03" db="EMBL/GenBank/DDBJ databases">
        <title>Genomic Encyclopedia of Type Strains, Phase III (KMG-III): the genomes of soil and plant-associated and newly described type strains.</title>
        <authorList>
            <person name="Whitman W."/>
        </authorList>
    </citation>
    <scope>NUCLEOTIDE SEQUENCE</scope>
    <source>
        <strain evidence="1">ANL 6-2</strain>
    </source>
</reference>
<organism evidence="1 2">
    <name type="scientific">Natronocella acetinitrilica</name>
    <dbReference type="NCBI Taxonomy" id="414046"/>
    <lineage>
        <taxon>Bacteria</taxon>
        <taxon>Pseudomonadati</taxon>
        <taxon>Pseudomonadota</taxon>
        <taxon>Gammaproteobacteria</taxon>
        <taxon>Chromatiales</taxon>
        <taxon>Ectothiorhodospiraceae</taxon>
        <taxon>Natronocella</taxon>
    </lineage>
</organism>
<evidence type="ECO:0000313" key="2">
    <source>
        <dbReference type="Proteomes" id="UP001205843"/>
    </source>
</evidence>
<evidence type="ECO:0008006" key="3">
    <source>
        <dbReference type="Google" id="ProtNLM"/>
    </source>
</evidence>
<dbReference type="Proteomes" id="UP001205843">
    <property type="component" value="Unassembled WGS sequence"/>
</dbReference>
<dbReference type="AlphaFoldDB" id="A0AAE3KFI7"/>
<proteinExistence type="predicted"/>